<evidence type="ECO:0000256" key="5">
    <source>
        <dbReference type="SAM" id="SignalP"/>
    </source>
</evidence>
<dbReference type="GO" id="GO:0020037">
    <property type="term" value="F:heme binding"/>
    <property type="evidence" value="ECO:0007669"/>
    <property type="project" value="InterPro"/>
</dbReference>
<keyword evidence="1 4" id="KW-0349">Heme</keyword>
<dbReference type="RefSeq" id="WP_237658280.1">
    <property type="nucleotide sequence ID" value="NZ_OBMQ01000001.1"/>
</dbReference>
<evidence type="ECO:0000313" key="8">
    <source>
        <dbReference type="Proteomes" id="UP000219636"/>
    </source>
</evidence>
<feature type="chain" id="PRO_5039420758" evidence="5">
    <location>
        <begin position="22"/>
        <end position="118"/>
    </location>
</feature>
<feature type="signal peptide" evidence="5">
    <location>
        <begin position="1"/>
        <end position="21"/>
    </location>
</feature>
<evidence type="ECO:0000256" key="3">
    <source>
        <dbReference type="ARBA" id="ARBA00023004"/>
    </source>
</evidence>
<dbReference type="EMBL" id="OBMQ01000001">
    <property type="protein sequence ID" value="SOB90023.1"/>
    <property type="molecule type" value="Genomic_DNA"/>
</dbReference>
<dbReference type="InterPro" id="IPR036909">
    <property type="entry name" value="Cyt_c-like_dom_sf"/>
</dbReference>
<dbReference type="Proteomes" id="UP000219636">
    <property type="component" value="Unassembled WGS sequence"/>
</dbReference>
<keyword evidence="2 4" id="KW-0479">Metal-binding</keyword>
<gene>
    <name evidence="7" type="ORF">SAMN05880501_10186</name>
</gene>
<dbReference type="GO" id="GO:0046872">
    <property type="term" value="F:metal ion binding"/>
    <property type="evidence" value="ECO:0007669"/>
    <property type="project" value="UniProtKB-KW"/>
</dbReference>
<dbReference type="Gene3D" id="1.10.760.10">
    <property type="entry name" value="Cytochrome c-like domain"/>
    <property type="match status" value="1"/>
</dbReference>
<dbReference type="InterPro" id="IPR009056">
    <property type="entry name" value="Cyt_c-like_dom"/>
</dbReference>
<dbReference type="SUPFAM" id="SSF46626">
    <property type="entry name" value="Cytochrome c"/>
    <property type="match status" value="1"/>
</dbReference>
<evidence type="ECO:0000256" key="2">
    <source>
        <dbReference type="ARBA" id="ARBA00022723"/>
    </source>
</evidence>
<evidence type="ECO:0000259" key="6">
    <source>
        <dbReference type="PROSITE" id="PS51007"/>
    </source>
</evidence>
<protein>
    <submittedName>
        <fullName evidence="7">Cytochrome c551/cytochrome c550</fullName>
    </submittedName>
</protein>
<dbReference type="Pfam" id="PF13442">
    <property type="entry name" value="Cytochrome_CBB3"/>
    <property type="match status" value="1"/>
</dbReference>
<reference evidence="8" key="1">
    <citation type="submission" date="2017-08" db="EMBL/GenBank/DDBJ databases">
        <authorList>
            <person name="Varghese N."/>
            <person name="Submissions S."/>
        </authorList>
    </citation>
    <scope>NUCLEOTIDE SEQUENCE [LARGE SCALE GENOMIC DNA]</scope>
    <source>
        <strain evidence="8">JC22</strain>
    </source>
</reference>
<dbReference type="PROSITE" id="PS51007">
    <property type="entry name" value="CYTC"/>
    <property type="match status" value="1"/>
</dbReference>
<sequence length="118" mass="12506">MKGKGLTKMLLTSCFFLILLAGCSGDKTETTTETSSAQQEEGQALDETLVAEGEKIAKSNCIGCHGIDLAGDIGPNLQNIALTKEQIVELLIKGRKTMPPATANGHEEAVAEYLLSLK</sequence>
<feature type="domain" description="Cytochrome c" evidence="6">
    <location>
        <begin position="48"/>
        <end position="118"/>
    </location>
</feature>
<evidence type="ECO:0000256" key="1">
    <source>
        <dbReference type="ARBA" id="ARBA00022617"/>
    </source>
</evidence>
<accession>A0A285R7E3</accession>
<keyword evidence="3 4" id="KW-0408">Iron</keyword>
<organism evidence="7 8">
    <name type="scientific">Ureibacillus xyleni</name>
    <dbReference type="NCBI Taxonomy" id="614648"/>
    <lineage>
        <taxon>Bacteria</taxon>
        <taxon>Bacillati</taxon>
        <taxon>Bacillota</taxon>
        <taxon>Bacilli</taxon>
        <taxon>Bacillales</taxon>
        <taxon>Caryophanaceae</taxon>
        <taxon>Ureibacillus</taxon>
    </lineage>
</organism>
<dbReference type="GO" id="GO:0009055">
    <property type="term" value="F:electron transfer activity"/>
    <property type="evidence" value="ECO:0007669"/>
    <property type="project" value="InterPro"/>
</dbReference>
<keyword evidence="8" id="KW-1185">Reference proteome</keyword>
<evidence type="ECO:0000256" key="4">
    <source>
        <dbReference type="PROSITE-ProRule" id="PRU00433"/>
    </source>
</evidence>
<keyword evidence="5" id="KW-0732">Signal</keyword>
<evidence type="ECO:0000313" key="7">
    <source>
        <dbReference type="EMBL" id="SOB90023.1"/>
    </source>
</evidence>
<name>A0A285R7E3_9BACL</name>
<dbReference type="PROSITE" id="PS51257">
    <property type="entry name" value="PROKAR_LIPOPROTEIN"/>
    <property type="match status" value="1"/>
</dbReference>
<proteinExistence type="predicted"/>
<dbReference type="AlphaFoldDB" id="A0A285R7E3"/>